<dbReference type="EMBL" id="SRMO01000096">
    <property type="protein sequence ID" value="TGG90132.1"/>
    <property type="molecule type" value="Genomic_DNA"/>
</dbReference>
<feature type="transmembrane region" description="Helical" evidence="1">
    <location>
        <begin position="124"/>
        <end position="148"/>
    </location>
</feature>
<dbReference type="InterPro" id="IPR021215">
    <property type="entry name" value="DUF2752"/>
</dbReference>
<evidence type="ECO:0000313" key="3">
    <source>
        <dbReference type="Proteomes" id="UP000317990"/>
    </source>
</evidence>
<gene>
    <name evidence="2" type="ORF">ERJ67_11475</name>
</gene>
<keyword evidence="1" id="KW-0812">Transmembrane</keyword>
<sequence length="156" mass="17569">MTADRSTDPIVTGSRFARVSVSARSSNARSFSSSRYLPLGLLSYLAARAWLWQHLPGISCPLRASTGVPCPGCFLTRSAIYALRGDLGQSLHYHLFGVPSLAYLIVIAIRSMQQKKLYLPRHHHFSLLIILAIFIFYWLARLLGFYLFNFSVFPTD</sequence>
<evidence type="ECO:0000256" key="1">
    <source>
        <dbReference type="SAM" id="Phobius"/>
    </source>
</evidence>
<organism evidence="2 3">
    <name type="scientific">Aphanocapsa feldmannii 277cV</name>
    <dbReference type="NCBI Taxonomy" id="2507553"/>
    <lineage>
        <taxon>Bacteria</taxon>
        <taxon>Bacillati</taxon>
        <taxon>Cyanobacteriota</taxon>
        <taxon>Cyanophyceae</taxon>
        <taxon>Oscillatoriophycideae</taxon>
        <taxon>Chroococcales</taxon>
        <taxon>Microcystaceae</taxon>
        <taxon>Aphanocapsa</taxon>
    </lineage>
</organism>
<feature type="transmembrane region" description="Helical" evidence="1">
    <location>
        <begin position="91"/>
        <end position="112"/>
    </location>
</feature>
<proteinExistence type="predicted"/>
<dbReference type="Proteomes" id="UP000317990">
    <property type="component" value="Unassembled WGS sequence"/>
</dbReference>
<dbReference type="AlphaFoldDB" id="A0A524RKH9"/>
<reference evidence="2 3" key="1">
    <citation type="journal article" date="2019" name="mSystems">
        <title>Life at home and on the roam: Genomic adaptions reflect the dual lifestyle of an intracellular, facultative symbiont.</title>
        <authorList>
            <person name="Burgsdorf I."/>
        </authorList>
    </citation>
    <scope>NUCLEOTIDE SEQUENCE [LARGE SCALE GENOMIC DNA]</scope>
    <source>
        <strain evidence="2">277cV</strain>
    </source>
</reference>
<protein>
    <submittedName>
        <fullName evidence="2">DUF2752 domain-containing protein</fullName>
    </submittedName>
</protein>
<evidence type="ECO:0000313" key="2">
    <source>
        <dbReference type="EMBL" id="TGG90132.1"/>
    </source>
</evidence>
<comment type="caution">
    <text evidence="2">The sequence shown here is derived from an EMBL/GenBank/DDBJ whole genome shotgun (WGS) entry which is preliminary data.</text>
</comment>
<dbReference type="Pfam" id="PF10825">
    <property type="entry name" value="DUF2752"/>
    <property type="match status" value="1"/>
</dbReference>
<keyword evidence="1" id="KW-0472">Membrane</keyword>
<accession>A0A524RKH9</accession>
<keyword evidence="1" id="KW-1133">Transmembrane helix</keyword>
<name>A0A524RKH9_9CHRO</name>